<evidence type="ECO:0000256" key="3">
    <source>
        <dbReference type="ARBA" id="ARBA00023004"/>
    </source>
</evidence>
<feature type="domain" description="Cytochrome c" evidence="7">
    <location>
        <begin position="39"/>
        <end position="150"/>
    </location>
</feature>
<reference evidence="8" key="1">
    <citation type="submission" date="2020-07" db="EMBL/GenBank/DDBJ databases">
        <title>Huge and variable diversity of episymbiotic CPR bacteria and DPANN archaea in groundwater ecosystems.</title>
        <authorList>
            <person name="He C.Y."/>
            <person name="Keren R."/>
            <person name="Whittaker M."/>
            <person name="Farag I.F."/>
            <person name="Doudna J."/>
            <person name="Cate J.H.D."/>
            <person name="Banfield J.F."/>
        </authorList>
    </citation>
    <scope>NUCLEOTIDE SEQUENCE</scope>
    <source>
        <strain evidence="8">NC_groundwater_928_Pr1_S-0.2um_72_17</strain>
    </source>
</reference>
<dbReference type="PANTHER" id="PTHR35008">
    <property type="entry name" value="BLL4482 PROTEIN-RELATED"/>
    <property type="match status" value="1"/>
</dbReference>
<dbReference type="SUPFAM" id="SSF46626">
    <property type="entry name" value="Cytochrome c"/>
    <property type="match status" value="1"/>
</dbReference>
<accession>A0A9D6LC84</accession>
<keyword evidence="6" id="KW-0732">Signal</keyword>
<feature type="compositionally biased region" description="Pro residues" evidence="5">
    <location>
        <begin position="172"/>
        <end position="184"/>
    </location>
</feature>
<evidence type="ECO:0000256" key="1">
    <source>
        <dbReference type="ARBA" id="ARBA00022617"/>
    </source>
</evidence>
<dbReference type="Proteomes" id="UP000807850">
    <property type="component" value="Unassembled WGS sequence"/>
</dbReference>
<evidence type="ECO:0000313" key="9">
    <source>
        <dbReference type="Proteomes" id="UP000807850"/>
    </source>
</evidence>
<evidence type="ECO:0000256" key="4">
    <source>
        <dbReference type="PROSITE-ProRule" id="PRU00433"/>
    </source>
</evidence>
<proteinExistence type="predicted"/>
<evidence type="ECO:0000256" key="2">
    <source>
        <dbReference type="ARBA" id="ARBA00022723"/>
    </source>
</evidence>
<dbReference type="GO" id="GO:0009055">
    <property type="term" value="F:electron transfer activity"/>
    <property type="evidence" value="ECO:0007669"/>
    <property type="project" value="InterPro"/>
</dbReference>
<protein>
    <submittedName>
        <fullName evidence="8">C-type cytochrome</fullName>
    </submittedName>
</protein>
<dbReference type="GO" id="GO:0020037">
    <property type="term" value="F:heme binding"/>
    <property type="evidence" value="ECO:0007669"/>
    <property type="project" value="InterPro"/>
</dbReference>
<dbReference type="Pfam" id="PF00034">
    <property type="entry name" value="Cytochrom_C"/>
    <property type="match status" value="1"/>
</dbReference>
<dbReference type="PANTHER" id="PTHR35008:SF4">
    <property type="entry name" value="BLL4482 PROTEIN"/>
    <property type="match status" value="1"/>
</dbReference>
<dbReference type="InterPro" id="IPR009056">
    <property type="entry name" value="Cyt_c-like_dom"/>
</dbReference>
<evidence type="ECO:0000313" key="8">
    <source>
        <dbReference type="EMBL" id="MBI3540044.1"/>
    </source>
</evidence>
<dbReference type="InterPro" id="IPR036909">
    <property type="entry name" value="Cyt_c-like_dom_sf"/>
</dbReference>
<dbReference type="EMBL" id="JACQAY010000234">
    <property type="protein sequence ID" value="MBI3540044.1"/>
    <property type="molecule type" value="Genomic_DNA"/>
</dbReference>
<organism evidence="8 9">
    <name type="scientific">Eiseniibacteriota bacterium</name>
    <dbReference type="NCBI Taxonomy" id="2212470"/>
    <lineage>
        <taxon>Bacteria</taxon>
        <taxon>Candidatus Eiseniibacteriota</taxon>
    </lineage>
</organism>
<feature type="region of interest" description="Disordered" evidence="5">
    <location>
        <begin position="170"/>
        <end position="194"/>
    </location>
</feature>
<dbReference type="PROSITE" id="PS51007">
    <property type="entry name" value="CYTC"/>
    <property type="match status" value="1"/>
</dbReference>
<feature type="signal peptide" evidence="6">
    <location>
        <begin position="1"/>
        <end position="26"/>
    </location>
</feature>
<keyword evidence="1 4" id="KW-0349">Heme</keyword>
<name>A0A9D6LC84_UNCEI</name>
<evidence type="ECO:0000256" key="6">
    <source>
        <dbReference type="SAM" id="SignalP"/>
    </source>
</evidence>
<gene>
    <name evidence="8" type="ORF">HY076_07205</name>
</gene>
<dbReference type="Gene3D" id="1.10.760.10">
    <property type="entry name" value="Cytochrome c-like domain"/>
    <property type="match status" value="1"/>
</dbReference>
<feature type="chain" id="PRO_5038934306" evidence="6">
    <location>
        <begin position="27"/>
        <end position="194"/>
    </location>
</feature>
<evidence type="ECO:0000259" key="7">
    <source>
        <dbReference type="PROSITE" id="PS51007"/>
    </source>
</evidence>
<keyword evidence="2 4" id="KW-0479">Metal-binding</keyword>
<dbReference type="GO" id="GO:0046872">
    <property type="term" value="F:metal ion binding"/>
    <property type="evidence" value="ECO:0007669"/>
    <property type="project" value="UniProtKB-KW"/>
</dbReference>
<dbReference type="InterPro" id="IPR051459">
    <property type="entry name" value="Cytochrome_c-type_DH"/>
</dbReference>
<dbReference type="AlphaFoldDB" id="A0A9D6LC84"/>
<evidence type="ECO:0000256" key="5">
    <source>
        <dbReference type="SAM" id="MobiDB-lite"/>
    </source>
</evidence>
<keyword evidence="3 4" id="KW-0408">Iron</keyword>
<comment type="caution">
    <text evidence="8">The sequence shown here is derived from an EMBL/GenBank/DDBJ whole genome shotgun (WGS) entry which is preliminary data.</text>
</comment>
<dbReference type="PROSITE" id="PS51257">
    <property type="entry name" value="PROKAR_LIPOPROTEIN"/>
    <property type="match status" value="1"/>
</dbReference>
<sequence length="194" mass="20321">MRWTRWIAITSSFAAVAVAAVMVSCATPPAKPAAMTPQEKLARGEHLVVVLGCGDCHTPGSLYGAPDAHRLLSGSELGWTGPWGTSYARNITPDSTTGIGTWSADDIVKAIRVGQRPDGSPILPPMPWQDFANLTDDEAYAVAAYIKSVAPVAHKVSDRLRPGVRAPAALVFPPPPKWDAPLTPPAGAGSSAPH</sequence>